<feature type="compositionally biased region" description="Low complexity" evidence="4">
    <location>
        <begin position="447"/>
        <end position="458"/>
    </location>
</feature>
<accession>A0A167S8C2</accession>
<feature type="domain" description="Fork-head" evidence="5">
    <location>
        <begin position="352"/>
        <end position="446"/>
    </location>
</feature>
<evidence type="ECO:0000313" key="7">
    <source>
        <dbReference type="Proteomes" id="UP000076738"/>
    </source>
</evidence>
<dbReference type="PRINTS" id="PR00053">
    <property type="entry name" value="FORKHEAD"/>
</dbReference>
<dbReference type="GO" id="GO:0005634">
    <property type="term" value="C:nucleus"/>
    <property type="evidence" value="ECO:0007669"/>
    <property type="project" value="UniProtKB-SubCell"/>
</dbReference>
<gene>
    <name evidence="6" type="ORF">CALVIDRAFT_559470</name>
</gene>
<feature type="compositionally biased region" description="Pro residues" evidence="4">
    <location>
        <begin position="1"/>
        <end position="13"/>
    </location>
</feature>
<feature type="region of interest" description="Disordered" evidence="4">
    <location>
        <begin position="247"/>
        <end position="275"/>
    </location>
</feature>
<feature type="region of interest" description="Disordered" evidence="4">
    <location>
        <begin position="446"/>
        <end position="564"/>
    </location>
</feature>
<dbReference type="GO" id="GO:0000978">
    <property type="term" value="F:RNA polymerase II cis-regulatory region sequence-specific DNA binding"/>
    <property type="evidence" value="ECO:0007669"/>
    <property type="project" value="TreeGrafter"/>
</dbReference>
<evidence type="ECO:0000256" key="3">
    <source>
        <dbReference type="PROSITE-ProRule" id="PRU00089"/>
    </source>
</evidence>
<dbReference type="EMBL" id="KV417266">
    <property type="protein sequence ID" value="KZP01670.1"/>
    <property type="molecule type" value="Genomic_DNA"/>
</dbReference>
<dbReference type="InterPro" id="IPR050211">
    <property type="entry name" value="FOX_domain-containing"/>
</dbReference>
<feature type="region of interest" description="Disordered" evidence="4">
    <location>
        <begin position="1"/>
        <end position="23"/>
    </location>
</feature>
<dbReference type="InterPro" id="IPR036388">
    <property type="entry name" value="WH-like_DNA-bd_sf"/>
</dbReference>
<feature type="region of interest" description="Disordered" evidence="4">
    <location>
        <begin position="319"/>
        <end position="339"/>
    </location>
</feature>
<dbReference type="OrthoDB" id="5954824at2759"/>
<dbReference type="InterPro" id="IPR030456">
    <property type="entry name" value="TF_fork_head_CS_2"/>
</dbReference>
<reference evidence="6 7" key="1">
    <citation type="journal article" date="2016" name="Mol. Biol. Evol.">
        <title>Comparative Genomics of Early-Diverging Mushroom-Forming Fungi Provides Insights into the Origins of Lignocellulose Decay Capabilities.</title>
        <authorList>
            <person name="Nagy L.G."/>
            <person name="Riley R."/>
            <person name="Tritt A."/>
            <person name="Adam C."/>
            <person name="Daum C."/>
            <person name="Floudas D."/>
            <person name="Sun H."/>
            <person name="Yadav J.S."/>
            <person name="Pangilinan J."/>
            <person name="Larsson K.H."/>
            <person name="Matsuura K."/>
            <person name="Barry K."/>
            <person name="Labutti K."/>
            <person name="Kuo R."/>
            <person name="Ohm R.A."/>
            <person name="Bhattacharya S.S."/>
            <person name="Shirouzu T."/>
            <person name="Yoshinaga Y."/>
            <person name="Martin F.M."/>
            <person name="Grigoriev I.V."/>
            <person name="Hibbett D.S."/>
        </authorList>
    </citation>
    <scope>NUCLEOTIDE SEQUENCE [LARGE SCALE GENOMIC DNA]</scope>
    <source>
        <strain evidence="6 7">TUFC12733</strain>
    </source>
</reference>
<keyword evidence="7" id="KW-1185">Reference proteome</keyword>
<feature type="compositionally biased region" description="Basic and acidic residues" evidence="4">
    <location>
        <begin position="91"/>
        <end position="105"/>
    </location>
</feature>
<dbReference type="FunFam" id="1.10.10.10:FF:000135">
    <property type="entry name" value="forkhead box protein G1"/>
    <property type="match status" value="1"/>
</dbReference>
<feature type="compositionally biased region" description="Basic and acidic residues" evidence="4">
    <location>
        <begin position="140"/>
        <end position="156"/>
    </location>
</feature>
<keyword evidence="1 3" id="KW-0238">DNA-binding</keyword>
<sequence length="824" mass="90145">MTTEPPTRPPTAPPNGMGLPPLTDDALAEVRKMFTAEQYEKTKSFVTMFCSAQGGSSLRAVAVAQSLTRSMSVPNEAPAPVKPPKQPSAQIKREPTRASMTREFENASSAGTPVIPSPASDSSGFGRNRISLNDAADQLAQREREKRKEKKRKYDESIAPLAFPQPQHHQPQPQYAPTYALPNPAIKVEPPTYTADFFTQPPMPTNPQHTFKRSISDTAAYQRPMSTMERFMEERERREVARTTNFLRPGIPTQEEEDDYSHSAEPDSPTPSPAMSYADLPTQHQQLQFPYQQFPAQDMSSLYAPAYASHMASMVTPQKNVKSIPPTSSPYHPDQATPAPFPVPTGPRPSTKPAWSYAALIGQSINAAPSKRASLSQIYNWISTAYPFYKRSEAGWQNSIRHNLSLNECFVKIKREEGEKGKGCWWGIRPGDEECFAAGGFRKKGALARAPSSAASSRRNSDGESRKRKAHFDYDDSEDDSSSSRPAKRPAPRKPEPQQPIMWAVPESYNMQPPTSQAQAQQPQQSTRSQTPVRAVSPLPHLSQQFPNMPGLTPSVSSPPSSSPMMAMHHGNLPPGYSVPSKLSGLQPNFELSPKGLKGKEVKPQRIPLQPKLLERLEERQDAHGMSPFSFLTQSVFREISPNAATMPLPALPKTSTFTNMGPPATPKRPRTPPSKVSEIIANPSRSDRRLPTIPGLQEALSTPPGRKLLAYDELQMSTPSRMGGSSSHVRSASASGIFPAPSPFGLNSTPSRGVFGSPGGSSLFGTPLGRALAQKWDMSDPATQANEDLQLFISSGTKLGLFESPVRGSGTRSGWDSPGFDNW</sequence>
<dbReference type="InterPro" id="IPR001766">
    <property type="entry name" value="Fork_head_dom"/>
</dbReference>
<comment type="subcellular location">
    <subcellularLocation>
        <location evidence="3">Nucleus</location>
    </subcellularLocation>
</comment>
<dbReference type="Proteomes" id="UP000076738">
    <property type="component" value="Unassembled WGS sequence"/>
</dbReference>
<dbReference type="CDD" id="cd00059">
    <property type="entry name" value="FH_FOX"/>
    <property type="match status" value="1"/>
</dbReference>
<dbReference type="Pfam" id="PF00250">
    <property type="entry name" value="Forkhead"/>
    <property type="match status" value="1"/>
</dbReference>
<dbReference type="GO" id="GO:0000981">
    <property type="term" value="F:DNA-binding transcription factor activity, RNA polymerase II-specific"/>
    <property type="evidence" value="ECO:0007669"/>
    <property type="project" value="TreeGrafter"/>
</dbReference>
<evidence type="ECO:0000256" key="2">
    <source>
        <dbReference type="ARBA" id="ARBA00023242"/>
    </source>
</evidence>
<dbReference type="AlphaFoldDB" id="A0A167S8C2"/>
<feature type="region of interest" description="Disordered" evidence="4">
    <location>
        <begin position="71"/>
        <end position="187"/>
    </location>
</feature>
<evidence type="ECO:0000256" key="4">
    <source>
        <dbReference type="SAM" id="MobiDB-lite"/>
    </source>
</evidence>
<dbReference type="PROSITE" id="PS00658">
    <property type="entry name" value="FORK_HEAD_2"/>
    <property type="match status" value="1"/>
</dbReference>
<feature type="compositionally biased region" description="Low complexity" evidence="4">
    <location>
        <begin position="512"/>
        <end position="532"/>
    </location>
</feature>
<dbReference type="Gene3D" id="1.10.10.10">
    <property type="entry name" value="Winged helix-like DNA-binding domain superfamily/Winged helix DNA-binding domain"/>
    <property type="match status" value="1"/>
</dbReference>
<feature type="compositionally biased region" description="Low complexity" evidence="4">
    <location>
        <begin position="554"/>
        <end position="564"/>
    </location>
</feature>
<proteinExistence type="predicted"/>
<feature type="compositionally biased region" description="Low complexity" evidence="4">
    <location>
        <begin position="159"/>
        <end position="182"/>
    </location>
</feature>
<organism evidence="6 7">
    <name type="scientific">Calocera viscosa (strain TUFC12733)</name>
    <dbReference type="NCBI Taxonomy" id="1330018"/>
    <lineage>
        <taxon>Eukaryota</taxon>
        <taxon>Fungi</taxon>
        <taxon>Dikarya</taxon>
        <taxon>Basidiomycota</taxon>
        <taxon>Agaricomycotina</taxon>
        <taxon>Dacrymycetes</taxon>
        <taxon>Dacrymycetales</taxon>
        <taxon>Dacrymycetaceae</taxon>
        <taxon>Calocera</taxon>
    </lineage>
</organism>
<dbReference type="PANTHER" id="PTHR11829:SF343">
    <property type="entry name" value="FORK-HEAD DOMAIN-CONTAINING PROTEIN"/>
    <property type="match status" value="1"/>
</dbReference>
<feature type="region of interest" description="Disordered" evidence="4">
    <location>
        <begin position="647"/>
        <end position="679"/>
    </location>
</feature>
<feature type="region of interest" description="Disordered" evidence="4">
    <location>
        <begin position="804"/>
        <end position="824"/>
    </location>
</feature>
<dbReference type="InterPro" id="IPR036390">
    <property type="entry name" value="WH_DNA-bd_sf"/>
</dbReference>
<dbReference type="PANTHER" id="PTHR11829">
    <property type="entry name" value="FORKHEAD BOX PROTEIN"/>
    <property type="match status" value="1"/>
</dbReference>
<evidence type="ECO:0000259" key="5">
    <source>
        <dbReference type="PROSITE" id="PS50039"/>
    </source>
</evidence>
<dbReference type="STRING" id="1330018.A0A167S8C2"/>
<feature type="compositionally biased region" description="Polar residues" evidence="4">
    <location>
        <begin position="319"/>
        <end position="330"/>
    </location>
</feature>
<dbReference type="SMART" id="SM00339">
    <property type="entry name" value="FH"/>
    <property type="match status" value="1"/>
</dbReference>
<feature type="DNA-binding region" description="Fork-head" evidence="3">
    <location>
        <begin position="352"/>
        <end position="446"/>
    </location>
</feature>
<dbReference type="SUPFAM" id="SSF46785">
    <property type="entry name" value="Winged helix' DNA-binding domain"/>
    <property type="match status" value="1"/>
</dbReference>
<keyword evidence="2 3" id="KW-0539">Nucleus</keyword>
<protein>
    <recommendedName>
        <fullName evidence="5">Fork-head domain-containing protein</fullName>
    </recommendedName>
</protein>
<evidence type="ECO:0000256" key="1">
    <source>
        <dbReference type="ARBA" id="ARBA00023125"/>
    </source>
</evidence>
<dbReference type="PROSITE" id="PS50039">
    <property type="entry name" value="FORK_HEAD_3"/>
    <property type="match status" value="1"/>
</dbReference>
<name>A0A167S8C2_CALVF</name>
<evidence type="ECO:0000313" key="6">
    <source>
        <dbReference type="EMBL" id="KZP01670.1"/>
    </source>
</evidence>